<name>A0A833PGK6_ACIBZ</name>
<organism evidence="1 2">
    <name type="scientific">Acinetobacter bereziniae</name>
    <name type="common">Acinetobacter genomosp. 10</name>
    <dbReference type="NCBI Taxonomy" id="106648"/>
    <lineage>
        <taxon>Bacteria</taxon>
        <taxon>Pseudomonadati</taxon>
        <taxon>Pseudomonadota</taxon>
        <taxon>Gammaproteobacteria</taxon>
        <taxon>Moraxellales</taxon>
        <taxon>Moraxellaceae</taxon>
        <taxon>Acinetobacter</taxon>
    </lineage>
</organism>
<protein>
    <submittedName>
        <fullName evidence="1">Uncharacterized protein</fullName>
    </submittedName>
</protein>
<proteinExistence type="predicted"/>
<evidence type="ECO:0000313" key="2">
    <source>
        <dbReference type="Proteomes" id="UP000490535"/>
    </source>
</evidence>
<accession>A0A833PGK6</accession>
<gene>
    <name evidence="1" type="ORF">GAK29_01510</name>
</gene>
<dbReference type="AlphaFoldDB" id="A0A833PGK6"/>
<reference evidence="2" key="1">
    <citation type="journal article" date="2020" name="MBio">
        <title>Horizontal gene transfer to a defensive symbiont with a reduced genome amongst a multipartite beetle microbiome.</title>
        <authorList>
            <person name="Waterworth S.C."/>
            <person name="Florez L.V."/>
            <person name="Rees E.R."/>
            <person name="Hertweck C."/>
            <person name="Kaltenpoth M."/>
            <person name="Kwan J.C."/>
        </authorList>
    </citation>
    <scope>NUCLEOTIDE SEQUENCE [LARGE SCALE GENOMIC DNA]</scope>
</reference>
<comment type="caution">
    <text evidence="1">The sequence shown here is derived from an EMBL/GenBank/DDBJ whole genome shotgun (WGS) entry which is preliminary data.</text>
</comment>
<dbReference type="EMBL" id="WNDP01000028">
    <property type="protein sequence ID" value="KAF1026109.1"/>
    <property type="molecule type" value="Genomic_DNA"/>
</dbReference>
<sequence>MTRRNSTKKTVCMPAHLSEKVAEHIAREAYDRGWSNSQYLRWLAILDMKRCEDDKNLMSKVSGIPRERFDLFEQDKHSVRKELTDIKKA</sequence>
<dbReference type="Proteomes" id="UP000490535">
    <property type="component" value="Unassembled WGS sequence"/>
</dbReference>
<evidence type="ECO:0000313" key="1">
    <source>
        <dbReference type="EMBL" id="KAF1026109.1"/>
    </source>
</evidence>